<organism evidence="2 3">
    <name type="scientific">Caulobacter ginsengisoli</name>
    <dbReference type="NCBI Taxonomy" id="400775"/>
    <lineage>
        <taxon>Bacteria</taxon>
        <taxon>Pseudomonadati</taxon>
        <taxon>Pseudomonadota</taxon>
        <taxon>Alphaproteobacteria</taxon>
        <taxon>Caulobacterales</taxon>
        <taxon>Caulobacteraceae</taxon>
        <taxon>Caulobacter</taxon>
    </lineage>
</organism>
<dbReference type="Proteomes" id="UP001228905">
    <property type="component" value="Unassembled WGS sequence"/>
</dbReference>
<evidence type="ECO:0000313" key="2">
    <source>
        <dbReference type="EMBL" id="MDQ0463534.1"/>
    </source>
</evidence>
<evidence type="ECO:0008006" key="4">
    <source>
        <dbReference type="Google" id="ProtNLM"/>
    </source>
</evidence>
<reference evidence="2 3" key="1">
    <citation type="submission" date="2023-07" db="EMBL/GenBank/DDBJ databases">
        <title>Genomic Encyclopedia of Type Strains, Phase IV (KMG-IV): sequencing the most valuable type-strain genomes for metagenomic binning, comparative biology and taxonomic classification.</title>
        <authorList>
            <person name="Goeker M."/>
        </authorList>
    </citation>
    <scope>NUCLEOTIDE SEQUENCE [LARGE SCALE GENOMIC DNA]</scope>
    <source>
        <strain evidence="2 3">DSM 18695</strain>
    </source>
</reference>
<protein>
    <recommendedName>
        <fullName evidence="4">Anti-sigma factor</fullName>
    </recommendedName>
</protein>
<sequence>MMDRTRFEALAEAFGGRIDLWPDAEREAAWRFVAEQGETARALLADAASLDEQLQELRPPQPSAALRQAILDAAPRLRAGRSRLWRWLTGAGLGAGLAAACAAGVLAGAVSTGPSADATADALMAASDDGAALGPVESLGSVDTESNS</sequence>
<proteinExistence type="predicted"/>
<comment type="caution">
    <text evidence="2">The sequence shown here is derived from an EMBL/GenBank/DDBJ whole genome shotgun (WGS) entry which is preliminary data.</text>
</comment>
<keyword evidence="1" id="KW-1133">Transmembrane helix</keyword>
<keyword evidence="1" id="KW-0472">Membrane</keyword>
<evidence type="ECO:0000256" key="1">
    <source>
        <dbReference type="SAM" id="Phobius"/>
    </source>
</evidence>
<dbReference type="EMBL" id="JAUSVS010000002">
    <property type="protein sequence ID" value="MDQ0463534.1"/>
    <property type="molecule type" value="Genomic_DNA"/>
</dbReference>
<dbReference type="RefSeq" id="WP_307347530.1">
    <property type="nucleotide sequence ID" value="NZ_JAUSVS010000002.1"/>
</dbReference>
<accession>A0ABU0INK2</accession>
<evidence type="ECO:0000313" key="3">
    <source>
        <dbReference type="Proteomes" id="UP001228905"/>
    </source>
</evidence>
<name>A0ABU0INK2_9CAUL</name>
<keyword evidence="3" id="KW-1185">Reference proteome</keyword>
<keyword evidence="1" id="KW-0812">Transmembrane</keyword>
<gene>
    <name evidence="2" type="ORF">QO010_001305</name>
</gene>
<feature type="transmembrane region" description="Helical" evidence="1">
    <location>
        <begin position="84"/>
        <end position="107"/>
    </location>
</feature>